<sequence>MRFNSHVDAVLDATVALVNAVTPGTDGGRPHPAPTGTALRAAVVGAVRYDGYEPTPSGPEVTALVAEVHEARRVLEALDREDEDAAAGLVNAMLRRTDAHPELDRDDDGRWAIHFHGPDTTFARGWAAGIAAGLAMAIGGDLGSRLGVCGAPGCDRVWVDRSRNTHRRFCSTRCQNRVKAAAHRLRTRDRRPR</sequence>
<reference evidence="2" key="1">
    <citation type="submission" date="2021-02" db="EMBL/GenBank/DDBJ databases">
        <title>Phycicoccus sp. MQZ13P-5T, whole genome shotgun sequence.</title>
        <authorList>
            <person name="Tuo L."/>
        </authorList>
    </citation>
    <scope>NUCLEOTIDE SEQUENCE</scope>
    <source>
        <strain evidence="2">MQZ13P-5</strain>
    </source>
</reference>
<name>A0ABS2CLL8_9MICO</name>
<keyword evidence="3" id="KW-1185">Reference proteome</keyword>
<accession>A0ABS2CLL8</accession>
<dbReference type="RefSeq" id="WP_204131253.1">
    <property type="nucleotide sequence ID" value="NZ_JAFDVD010000010.1"/>
</dbReference>
<dbReference type="Pfam" id="PF07336">
    <property type="entry name" value="ABATE"/>
    <property type="match status" value="1"/>
</dbReference>
<feature type="domain" description="Zinc finger CGNR" evidence="1">
    <location>
        <begin position="145"/>
        <end position="186"/>
    </location>
</feature>
<protein>
    <submittedName>
        <fullName evidence="2">CGNR zinc finger domain-containing protein</fullName>
    </submittedName>
</protein>
<dbReference type="EMBL" id="JAFDVD010000010">
    <property type="protein sequence ID" value="MBM6400776.1"/>
    <property type="molecule type" value="Genomic_DNA"/>
</dbReference>
<organism evidence="2 3">
    <name type="scientific">Phycicoccus sonneratiae</name>
    <dbReference type="NCBI Taxonomy" id="2807628"/>
    <lineage>
        <taxon>Bacteria</taxon>
        <taxon>Bacillati</taxon>
        <taxon>Actinomycetota</taxon>
        <taxon>Actinomycetes</taxon>
        <taxon>Micrococcales</taxon>
        <taxon>Intrasporangiaceae</taxon>
        <taxon>Phycicoccus</taxon>
    </lineage>
</organism>
<evidence type="ECO:0000259" key="1">
    <source>
        <dbReference type="Pfam" id="PF11706"/>
    </source>
</evidence>
<dbReference type="SUPFAM" id="SSF160904">
    <property type="entry name" value="Jann2411-like"/>
    <property type="match status" value="1"/>
</dbReference>
<evidence type="ECO:0000313" key="3">
    <source>
        <dbReference type="Proteomes" id="UP001430172"/>
    </source>
</evidence>
<gene>
    <name evidence="2" type="ORF">JQN70_10300</name>
</gene>
<comment type="caution">
    <text evidence="2">The sequence shown here is derived from an EMBL/GenBank/DDBJ whole genome shotgun (WGS) entry which is preliminary data.</text>
</comment>
<dbReference type="Gene3D" id="1.10.3300.10">
    <property type="entry name" value="Jann2411-like domain"/>
    <property type="match status" value="1"/>
</dbReference>
<dbReference type="PANTHER" id="PTHR35525">
    <property type="entry name" value="BLL6575 PROTEIN"/>
    <property type="match status" value="1"/>
</dbReference>
<dbReference type="PANTHER" id="PTHR35525:SF3">
    <property type="entry name" value="BLL6575 PROTEIN"/>
    <property type="match status" value="1"/>
</dbReference>
<dbReference type="Proteomes" id="UP001430172">
    <property type="component" value="Unassembled WGS sequence"/>
</dbReference>
<dbReference type="Pfam" id="PF11706">
    <property type="entry name" value="zf-CGNR"/>
    <property type="match status" value="1"/>
</dbReference>
<proteinExistence type="predicted"/>
<evidence type="ECO:0000313" key="2">
    <source>
        <dbReference type="EMBL" id="MBM6400776.1"/>
    </source>
</evidence>
<dbReference type="InterPro" id="IPR010852">
    <property type="entry name" value="ABATE"/>
</dbReference>
<dbReference type="InterPro" id="IPR023286">
    <property type="entry name" value="ABATE_dom_sf"/>
</dbReference>
<dbReference type="InterPro" id="IPR021005">
    <property type="entry name" value="Znf_CGNR"/>
</dbReference>